<organism evidence="1 2">
    <name type="scientific">Oryza meyeriana var. granulata</name>
    <dbReference type="NCBI Taxonomy" id="110450"/>
    <lineage>
        <taxon>Eukaryota</taxon>
        <taxon>Viridiplantae</taxon>
        <taxon>Streptophyta</taxon>
        <taxon>Embryophyta</taxon>
        <taxon>Tracheophyta</taxon>
        <taxon>Spermatophyta</taxon>
        <taxon>Magnoliopsida</taxon>
        <taxon>Liliopsida</taxon>
        <taxon>Poales</taxon>
        <taxon>Poaceae</taxon>
        <taxon>BOP clade</taxon>
        <taxon>Oryzoideae</taxon>
        <taxon>Oryzeae</taxon>
        <taxon>Oryzinae</taxon>
        <taxon>Oryza</taxon>
        <taxon>Oryza meyeriana</taxon>
    </lineage>
</organism>
<proteinExistence type="predicted"/>
<name>A0A6G1ES80_9ORYZ</name>
<dbReference type="Proteomes" id="UP000479710">
    <property type="component" value="Unassembled WGS sequence"/>
</dbReference>
<keyword evidence="2" id="KW-1185">Reference proteome</keyword>
<protein>
    <submittedName>
        <fullName evidence="1">Uncharacterized protein</fullName>
    </submittedName>
</protein>
<dbReference type="EMBL" id="SPHZ02000003">
    <property type="protein sequence ID" value="KAF0927513.1"/>
    <property type="molecule type" value="Genomic_DNA"/>
</dbReference>
<comment type="caution">
    <text evidence="1">The sequence shown here is derived from an EMBL/GenBank/DDBJ whole genome shotgun (WGS) entry which is preliminary data.</text>
</comment>
<evidence type="ECO:0000313" key="1">
    <source>
        <dbReference type="EMBL" id="KAF0927513.1"/>
    </source>
</evidence>
<evidence type="ECO:0000313" key="2">
    <source>
        <dbReference type="Proteomes" id="UP000479710"/>
    </source>
</evidence>
<gene>
    <name evidence="1" type="ORF">E2562_034006</name>
</gene>
<accession>A0A6G1ES80</accession>
<reference evidence="1 2" key="1">
    <citation type="submission" date="2019-11" db="EMBL/GenBank/DDBJ databases">
        <title>Whole genome sequence of Oryza granulata.</title>
        <authorList>
            <person name="Li W."/>
        </authorList>
    </citation>
    <scope>NUCLEOTIDE SEQUENCE [LARGE SCALE GENOMIC DNA]</scope>
    <source>
        <strain evidence="2">cv. Menghai</strain>
        <tissue evidence="1">Leaf</tissue>
    </source>
</reference>
<sequence>MGLARRGWLLVRHYQAVAQQRARRKCLPIGGLMLPSLGHFLKIGLTLFSFHEKARRKGLHQAAARRQVRQMGLQFVRSS</sequence>
<dbReference type="AlphaFoldDB" id="A0A6G1ES80"/>